<feature type="compositionally biased region" description="Basic and acidic residues" evidence="1">
    <location>
        <begin position="830"/>
        <end position="853"/>
    </location>
</feature>
<feature type="compositionally biased region" description="Basic and acidic residues" evidence="1">
    <location>
        <begin position="796"/>
        <end position="806"/>
    </location>
</feature>
<feature type="compositionally biased region" description="Basic and acidic residues" evidence="1">
    <location>
        <begin position="1298"/>
        <end position="1307"/>
    </location>
</feature>
<comment type="caution">
    <text evidence="2">The sequence shown here is derived from an EMBL/GenBank/DDBJ whole genome shotgun (WGS) entry which is preliminary data.</text>
</comment>
<feature type="compositionally biased region" description="Low complexity" evidence="1">
    <location>
        <begin position="1277"/>
        <end position="1297"/>
    </location>
</feature>
<feature type="region of interest" description="Disordered" evidence="1">
    <location>
        <begin position="1201"/>
        <end position="1225"/>
    </location>
</feature>
<protein>
    <submittedName>
        <fullName evidence="2">Uncharacterized protein</fullName>
    </submittedName>
</protein>
<proteinExistence type="predicted"/>
<feature type="region of interest" description="Disordered" evidence="1">
    <location>
        <begin position="788"/>
        <end position="879"/>
    </location>
</feature>
<evidence type="ECO:0000256" key="1">
    <source>
        <dbReference type="SAM" id="MobiDB-lite"/>
    </source>
</evidence>
<keyword evidence="3" id="KW-1185">Reference proteome</keyword>
<feature type="compositionally biased region" description="Basic and acidic residues" evidence="1">
    <location>
        <begin position="864"/>
        <end position="873"/>
    </location>
</feature>
<accession>A0AAV9B8E5</accession>
<feature type="compositionally biased region" description="Polar residues" evidence="1">
    <location>
        <begin position="751"/>
        <end position="763"/>
    </location>
</feature>
<dbReference type="EMBL" id="JAUJYN010000004">
    <property type="protein sequence ID" value="KAK1272741.1"/>
    <property type="molecule type" value="Genomic_DNA"/>
</dbReference>
<evidence type="ECO:0000313" key="3">
    <source>
        <dbReference type="Proteomes" id="UP001179952"/>
    </source>
</evidence>
<feature type="compositionally biased region" description="Polar residues" evidence="1">
    <location>
        <begin position="814"/>
        <end position="829"/>
    </location>
</feature>
<feature type="region of interest" description="Disordered" evidence="1">
    <location>
        <begin position="1132"/>
        <end position="1153"/>
    </location>
</feature>
<feature type="region of interest" description="Disordered" evidence="1">
    <location>
        <begin position="555"/>
        <end position="597"/>
    </location>
</feature>
<gene>
    <name evidence="2" type="ORF">QJS04_geneDACA008020</name>
</gene>
<sequence length="1877" mass="205979">MPGNEVADKVHNFFDQDNSSQSHQFQVGNGNWPLFGNPWVGTHRQNAAPSNLAPRDEFAKGQSRNQQVNLNGLIHGNQGLQMKPNQMDFLADNIVPDHHNLTSRGLPFFESQEVNASDIRSPHSRNSERLESVEAPVGFDFLGSQQQLMRGTNPGSSQPQPRQQAGIHEMPIWQQHFVFKQLQEHQRQQHLQQLNQEVRQRNLLNQMSVFAKQESSNRFPPVVNGLPIHSAQNYLWQNELTGGYPKSSNSSQMSFLSNNVNWAQNGGSPAMQGFPNGLLRSQDQGQALHSMGLVPQQQDQSLYGAPVSSSRGSVNQYSPLQGVSQDCTDMMMKSGGNQVEKTMMQSAAFSSYPSDQSAIYPDQVCLDENSSVARQGFQAKNMFGNVPLQGVGSAALPDSLQNSNPLPRNLQFQEFQGIREQSDWQGNLQENNTVPTGLSQSHVDLDPTEEKLLFSAEDDNWDASLGRSSNINADGSDILSMFPSIQSGSWSALMQSAVAEASSGDMGLQDEWSGLSFQKIDPAAVIQPTVLKDSGKQQVAWVEDNLQTAVSVTSKPFPLFGDASPSTSGRAGPAYPCEQSDREHTDASHESHSPKHIGLQSNQSLQQRSLGGPSNHNSQQRPFVEASLRASMDLKNTPQNNLARQMYEQSLSTELSAEMESLAHQQSIPPYNFSGQSFSKPNSWNIDEALSPIAGTTLKGQVNENIDQHAQRYDLQRTMHMEGDPNGTMWRTIDRNRLGVPFPGSPRGLESTKSSFGSPQVQMDDSYKHNLSAFYSKTSEEQQVPNAFHISHGKRRPVDSSSKHGGNEVMGEYQQLSSKGMQVWKSSVETTDRVSSEEHSQKRDNSSLKEVSHDSNISNHFHPHQGEGTKENSVDSGTGECHLAISSQKSSGKVGQKSTVHRKFHYHPMGNLGADTEPTEYSKHVRYPQGLPHYGSGAHGSQDQGNSGPLKFASHFVSNGTMDMEMEHSTNLQRNMKAENALSRSTTSVYNSGTSGSFSGSATVASPNARTVHASQNMLELLQKVEHSRDGDNASCFDSSDGNPCDALAPVQHHQASVVKGFGLRLAPPSQQLPFSAKDLSSKSAMQMVTDQNTLNMEGGNKDFGRVASFQSLSPSQGISQRDNQDVKLNVAGQTGNEPSYLSSQGHTLTAVSSPYPRNQQQIHNVSSLSGQISTDQSANLFVSRGDPNAHAHSAYLRQAPEPRSSSGTVINQPTQVPPPSVASRMSPFRIPSSAESHVSIPTRLHIGNASHSQPQNVWTNVSALQRLSGMPPHKMSPTVQSISSSSSGLGTVSQASQKKDDEITKKVGDTSSEFGTCFVNSQQFGYGEEQPGRYASLQQVPSEMVDLSSQTTGVRKIQEPGSKQPLDENSVASMSSAVRRYQQDICKGKHVQMPTQMGHVSLQNIAPPNHDSMASGHKLTLSDVPHLNYSLLQQMQSMKGSEADPNWRLGKRLKEGAHSSNDIQDMAIRAGQRIMYGTGAQRTSFPSDVKMLNFSSEGREDQNATASFQQQGFVASGRNDSQSIPHSLESIERSKISPQMAPSWFEQYGSKHGQILASYQGLGGSQKTAKAAAQQYFFTKVSESMGTQSFAEQRNETDQISRVWQNTPSAVIVHNELSSHDSQLQNDDTVVAVRPKKRKSAVSDLLPWHKKVTGVFQRPQSLSMAEVDWAQAANRRIEKLEDEADITEDGSLLPRSRRSLILTTQLMQQILPPLSTVILKADAFKEYENVTYSTAKLALGDACCLISHSRSDPSVDPESENSVLVSEKLKSYERPGDEFFSKVVDGFIGKAKKLEVDLLRLDKRTSLLDIRLECQELEKFSIINRFAKIFNRGNPDGVENPSSSDTHTRKAFPQRYVTAFAMPGNLPDGVVTKVIK</sequence>
<feature type="region of interest" description="Disordered" evidence="1">
    <location>
        <begin position="1274"/>
        <end position="1307"/>
    </location>
</feature>
<organism evidence="2 3">
    <name type="scientific">Acorus gramineus</name>
    <name type="common">Dwarf sweet flag</name>
    <dbReference type="NCBI Taxonomy" id="55184"/>
    <lineage>
        <taxon>Eukaryota</taxon>
        <taxon>Viridiplantae</taxon>
        <taxon>Streptophyta</taxon>
        <taxon>Embryophyta</taxon>
        <taxon>Tracheophyta</taxon>
        <taxon>Spermatophyta</taxon>
        <taxon>Magnoliopsida</taxon>
        <taxon>Liliopsida</taxon>
        <taxon>Acoraceae</taxon>
        <taxon>Acorus</taxon>
    </lineage>
</organism>
<dbReference type="PANTHER" id="PTHR31267:SF2">
    <property type="entry name" value="EXPRESSED PROTEIN"/>
    <property type="match status" value="1"/>
</dbReference>
<name>A0AAV9B8E5_ACOGR</name>
<dbReference type="Proteomes" id="UP001179952">
    <property type="component" value="Unassembled WGS sequence"/>
</dbReference>
<feature type="compositionally biased region" description="Polar residues" evidence="1">
    <location>
        <begin position="1204"/>
        <end position="1215"/>
    </location>
</feature>
<dbReference type="PANTHER" id="PTHR31267">
    <property type="entry name" value="DENTIN SIALOPHOSPHOPROTEIN-LIKE PROTEIN"/>
    <property type="match status" value="1"/>
</dbReference>
<feature type="region of interest" description="Disordered" evidence="1">
    <location>
        <begin position="737"/>
        <end position="763"/>
    </location>
</feature>
<reference evidence="2" key="2">
    <citation type="submission" date="2023-06" db="EMBL/GenBank/DDBJ databases">
        <authorList>
            <person name="Ma L."/>
            <person name="Liu K.-W."/>
            <person name="Li Z."/>
            <person name="Hsiao Y.-Y."/>
            <person name="Qi Y."/>
            <person name="Fu T."/>
            <person name="Tang G."/>
            <person name="Zhang D."/>
            <person name="Sun W.-H."/>
            <person name="Liu D.-K."/>
            <person name="Li Y."/>
            <person name="Chen G.-Z."/>
            <person name="Liu X.-D."/>
            <person name="Liao X.-Y."/>
            <person name="Jiang Y.-T."/>
            <person name="Yu X."/>
            <person name="Hao Y."/>
            <person name="Huang J."/>
            <person name="Zhao X.-W."/>
            <person name="Ke S."/>
            <person name="Chen Y.-Y."/>
            <person name="Wu W.-L."/>
            <person name="Hsu J.-L."/>
            <person name="Lin Y.-F."/>
            <person name="Huang M.-D."/>
            <person name="Li C.-Y."/>
            <person name="Huang L."/>
            <person name="Wang Z.-W."/>
            <person name="Zhao X."/>
            <person name="Zhong W.-Y."/>
            <person name="Peng D.-H."/>
            <person name="Ahmad S."/>
            <person name="Lan S."/>
            <person name="Zhang J.-S."/>
            <person name="Tsai W.-C."/>
            <person name="Van De Peer Y."/>
            <person name="Liu Z.-J."/>
        </authorList>
    </citation>
    <scope>NUCLEOTIDE SEQUENCE</scope>
    <source>
        <strain evidence="2">SCP</strain>
        <tissue evidence="2">Leaves</tissue>
    </source>
</reference>
<feature type="compositionally biased region" description="Basic and acidic residues" evidence="1">
    <location>
        <begin position="579"/>
        <end position="593"/>
    </location>
</feature>
<evidence type="ECO:0000313" key="2">
    <source>
        <dbReference type="EMBL" id="KAK1272741.1"/>
    </source>
</evidence>
<reference evidence="2" key="1">
    <citation type="journal article" date="2023" name="Nat. Commun.">
        <title>Diploid and tetraploid genomes of Acorus and the evolution of monocots.</title>
        <authorList>
            <person name="Ma L."/>
            <person name="Liu K.W."/>
            <person name="Li Z."/>
            <person name="Hsiao Y.Y."/>
            <person name="Qi Y."/>
            <person name="Fu T."/>
            <person name="Tang G.D."/>
            <person name="Zhang D."/>
            <person name="Sun W.H."/>
            <person name="Liu D.K."/>
            <person name="Li Y."/>
            <person name="Chen G.Z."/>
            <person name="Liu X.D."/>
            <person name="Liao X.Y."/>
            <person name="Jiang Y.T."/>
            <person name="Yu X."/>
            <person name="Hao Y."/>
            <person name="Huang J."/>
            <person name="Zhao X.W."/>
            <person name="Ke S."/>
            <person name="Chen Y.Y."/>
            <person name="Wu W.L."/>
            <person name="Hsu J.L."/>
            <person name="Lin Y.F."/>
            <person name="Huang M.D."/>
            <person name="Li C.Y."/>
            <person name="Huang L."/>
            <person name="Wang Z.W."/>
            <person name="Zhao X."/>
            <person name="Zhong W.Y."/>
            <person name="Peng D.H."/>
            <person name="Ahmad S."/>
            <person name="Lan S."/>
            <person name="Zhang J.S."/>
            <person name="Tsai W.C."/>
            <person name="Van de Peer Y."/>
            <person name="Liu Z.J."/>
        </authorList>
    </citation>
    <scope>NUCLEOTIDE SEQUENCE</scope>
    <source>
        <strain evidence="2">SCP</strain>
    </source>
</reference>